<organism evidence="1 2">
    <name type="scientific">Dreissena polymorpha</name>
    <name type="common">Zebra mussel</name>
    <name type="synonym">Mytilus polymorpha</name>
    <dbReference type="NCBI Taxonomy" id="45954"/>
    <lineage>
        <taxon>Eukaryota</taxon>
        <taxon>Metazoa</taxon>
        <taxon>Spiralia</taxon>
        <taxon>Lophotrochozoa</taxon>
        <taxon>Mollusca</taxon>
        <taxon>Bivalvia</taxon>
        <taxon>Autobranchia</taxon>
        <taxon>Heteroconchia</taxon>
        <taxon>Euheterodonta</taxon>
        <taxon>Imparidentia</taxon>
        <taxon>Neoheterodontei</taxon>
        <taxon>Myida</taxon>
        <taxon>Dreissenoidea</taxon>
        <taxon>Dreissenidae</taxon>
        <taxon>Dreissena</taxon>
    </lineage>
</organism>
<protein>
    <submittedName>
        <fullName evidence="1">Uncharacterized protein</fullName>
    </submittedName>
</protein>
<comment type="caution">
    <text evidence="1">The sequence shown here is derived from an EMBL/GenBank/DDBJ whole genome shotgun (WGS) entry which is preliminary data.</text>
</comment>
<dbReference type="EMBL" id="JAIWYP010000004">
    <property type="protein sequence ID" value="KAH3836999.1"/>
    <property type="molecule type" value="Genomic_DNA"/>
</dbReference>
<keyword evidence="2" id="KW-1185">Reference proteome</keyword>
<dbReference type="AlphaFoldDB" id="A0A9D4QN22"/>
<accession>A0A9D4QN22</accession>
<proteinExistence type="predicted"/>
<evidence type="ECO:0000313" key="2">
    <source>
        <dbReference type="Proteomes" id="UP000828390"/>
    </source>
</evidence>
<gene>
    <name evidence="1" type="ORF">DPMN_110377</name>
</gene>
<reference evidence="1" key="2">
    <citation type="submission" date="2020-11" db="EMBL/GenBank/DDBJ databases">
        <authorList>
            <person name="McCartney M.A."/>
            <person name="Auch B."/>
            <person name="Kono T."/>
            <person name="Mallez S."/>
            <person name="Becker A."/>
            <person name="Gohl D.M."/>
            <person name="Silverstein K.A.T."/>
            <person name="Koren S."/>
            <person name="Bechman K.B."/>
            <person name="Herman A."/>
            <person name="Abrahante J.E."/>
            <person name="Garbe J."/>
        </authorList>
    </citation>
    <scope>NUCLEOTIDE SEQUENCE</scope>
    <source>
        <strain evidence="1">Duluth1</strain>
        <tissue evidence="1">Whole animal</tissue>
    </source>
</reference>
<sequence length="122" mass="14054">MMTASDVLNGQSSIPSRVVKQAPDSSNSLLKSTMGNIPNWSADHIREKQLCDPDLKVIIQFLEQSPEQPPWKVVNDKSSTVKTLWCRMDRLRISQGLLCRKWYKMTINCKPRSVFQRVFTLM</sequence>
<evidence type="ECO:0000313" key="1">
    <source>
        <dbReference type="EMBL" id="KAH3836999.1"/>
    </source>
</evidence>
<name>A0A9D4QN22_DREPO</name>
<reference evidence="1" key="1">
    <citation type="journal article" date="2019" name="bioRxiv">
        <title>The Genome of the Zebra Mussel, Dreissena polymorpha: A Resource for Invasive Species Research.</title>
        <authorList>
            <person name="McCartney M.A."/>
            <person name="Auch B."/>
            <person name="Kono T."/>
            <person name="Mallez S."/>
            <person name="Zhang Y."/>
            <person name="Obille A."/>
            <person name="Becker A."/>
            <person name="Abrahante J.E."/>
            <person name="Garbe J."/>
            <person name="Badalamenti J.P."/>
            <person name="Herman A."/>
            <person name="Mangelson H."/>
            <person name="Liachko I."/>
            <person name="Sullivan S."/>
            <person name="Sone E.D."/>
            <person name="Koren S."/>
            <person name="Silverstein K.A.T."/>
            <person name="Beckman K.B."/>
            <person name="Gohl D.M."/>
        </authorList>
    </citation>
    <scope>NUCLEOTIDE SEQUENCE</scope>
    <source>
        <strain evidence="1">Duluth1</strain>
        <tissue evidence="1">Whole animal</tissue>
    </source>
</reference>
<dbReference type="Proteomes" id="UP000828390">
    <property type="component" value="Unassembled WGS sequence"/>
</dbReference>